<name>A0A9P1IWN3_9PELO</name>
<dbReference type="EMBL" id="CANHGI010000005">
    <property type="protein sequence ID" value="CAI5451604.1"/>
    <property type="molecule type" value="Genomic_DNA"/>
</dbReference>
<evidence type="ECO:0000313" key="1">
    <source>
        <dbReference type="EMBL" id="CAI5451604.1"/>
    </source>
</evidence>
<dbReference type="Proteomes" id="UP001152747">
    <property type="component" value="Unassembled WGS sequence"/>
</dbReference>
<organism evidence="1 2">
    <name type="scientific">Caenorhabditis angaria</name>
    <dbReference type="NCBI Taxonomy" id="860376"/>
    <lineage>
        <taxon>Eukaryota</taxon>
        <taxon>Metazoa</taxon>
        <taxon>Ecdysozoa</taxon>
        <taxon>Nematoda</taxon>
        <taxon>Chromadorea</taxon>
        <taxon>Rhabditida</taxon>
        <taxon>Rhabditina</taxon>
        <taxon>Rhabditomorpha</taxon>
        <taxon>Rhabditoidea</taxon>
        <taxon>Rhabditidae</taxon>
        <taxon>Peloderinae</taxon>
        <taxon>Caenorhabditis</taxon>
    </lineage>
</organism>
<reference evidence="1" key="1">
    <citation type="submission" date="2022-11" db="EMBL/GenBank/DDBJ databases">
        <authorList>
            <person name="Kikuchi T."/>
        </authorList>
    </citation>
    <scope>NUCLEOTIDE SEQUENCE</scope>
    <source>
        <strain evidence="1">PS1010</strain>
    </source>
</reference>
<evidence type="ECO:0000313" key="2">
    <source>
        <dbReference type="Proteomes" id="UP001152747"/>
    </source>
</evidence>
<sequence length="104" mass="12203">MFWISIILLNFSNANIDVKKEAEQVLDVFRKSIHEKNQILFVQIVSPSFKIEQCDLTKKRLNRADLYNEITRYNLDVLPMSKIDYNSESVTFDHTGTITQHLRA</sequence>
<dbReference type="AlphaFoldDB" id="A0A9P1IWN3"/>
<gene>
    <name evidence="1" type="ORF">CAMP_LOCUS14241</name>
</gene>
<comment type="caution">
    <text evidence="1">The sequence shown here is derived from an EMBL/GenBank/DDBJ whole genome shotgun (WGS) entry which is preliminary data.</text>
</comment>
<protein>
    <submittedName>
        <fullName evidence="1">Uncharacterized protein</fullName>
    </submittedName>
</protein>
<accession>A0A9P1IWN3</accession>
<proteinExistence type="predicted"/>
<keyword evidence="2" id="KW-1185">Reference proteome</keyword>